<keyword evidence="3 4" id="KW-0326">Glycosidase</keyword>
<accession>A0ABP6VUZ9</accession>
<dbReference type="InterPro" id="IPR017853">
    <property type="entry name" value="GH"/>
</dbReference>
<evidence type="ECO:0000256" key="3">
    <source>
        <dbReference type="ARBA" id="ARBA00023295"/>
    </source>
</evidence>
<name>A0ABP6VUZ9_9ACTN</name>
<evidence type="ECO:0000256" key="2">
    <source>
        <dbReference type="ARBA" id="ARBA00022801"/>
    </source>
</evidence>
<gene>
    <name evidence="7" type="ORF">GCM10022263_29550</name>
</gene>
<sequence>MTRVTCLGYLPGVLPGTGSTRSRRWPLTLVAALLALGGLVGLVAAAPGAAADDDGPPQLRREGRWLVDEQGRVVIVHGFNLVWKLDPYVPPDSVEGFRAADARWLAEHGFNGVRLGTMWAGITPDAAGVGDPSYRARWQRVMDLLAERGIWMQLDMHQDQWHETYGGEGVPDWALHRPAVLGLLPAVNLPFPLGYWTPENSLVFDQFWANRWGGIDDWAAAWQVAAGWWKDQPRLMGYDLINEPWMGLEWLSCFTGGCAGAYQRELQPAYEKVTRAIRQVDPDNVVWWEPQQLAAGRPVPTYLRPMAGETQLGYSWHNYCQDVFLESQGLPVGDVENCWKFSRERTTTALAQAATMQAAPLMSEWGATDNPRAVEIDAAVADEHLMGWTHWAYKQWRDPTTADDAQGLFRDDADFGSVKQDKLRLLVRTYAQATAGTPLQMRFDPDSGAFAYRYRSNGLSAPTEIFVSPLHYPHGYDVAVDGGRWAPGTAGRIEVRPDVPGQEVTVTITAR</sequence>
<protein>
    <recommendedName>
        <fullName evidence="9">Endoglycoceramidase</fullName>
    </recommendedName>
</protein>
<dbReference type="InterPro" id="IPR001547">
    <property type="entry name" value="Glyco_hydro_5"/>
</dbReference>
<dbReference type="Pfam" id="PF18564">
    <property type="entry name" value="Glyco_hydro_5_C"/>
    <property type="match status" value="1"/>
</dbReference>
<dbReference type="Gene3D" id="3.20.20.80">
    <property type="entry name" value="Glycosidases"/>
    <property type="match status" value="1"/>
</dbReference>
<dbReference type="PANTHER" id="PTHR31308:SF3">
    <property type="entry name" value="ENDOGLYCOCERAMIDASE"/>
    <property type="match status" value="1"/>
</dbReference>
<evidence type="ECO:0000256" key="4">
    <source>
        <dbReference type="RuleBase" id="RU361153"/>
    </source>
</evidence>
<comment type="caution">
    <text evidence="7">The sequence shown here is derived from an EMBL/GenBank/DDBJ whole genome shotgun (WGS) entry which is preliminary data.</text>
</comment>
<dbReference type="Proteomes" id="UP001500301">
    <property type="component" value="Unassembled WGS sequence"/>
</dbReference>
<dbReference type="InterPro" id="IPR041036">
    <property type="entry name" value="GH5_C"/>
</dbReference>
<evidence type="ECO:0000259" key="6">
    <source>
        <dbReference type="Pfam" id="PF18564"/>
    </source>
</evidence>
<feature type="domain" description="Glycoside hydrolase family 5" evidence="5">
    <location>
        <begin position="100"/>
        <end position="394"/>
    </location>
</feature>
<dbReference type="Pfam" id="PF00150">
    <property type="entry name" value="Cellulase"/>
    <property type="match status" value="1"/>
</dbReference>
<dbReference type="PANTHER" id="PTHR31308">
    <property type="match status" value="1"/>
</dbReference>
<keyword evidence="8" id="KW-1185">Reference proteome</keyword>
<dbReference type="SUPFAM" id="SSF51445">
    <property type="entry name" value="(Trans)glycosidases"/>
    <property type="match status" value="1"/>
</dbReference>
<dbReference type="Gene3D" id="2.60.40.1180">
    <property type="entry name" value="Golgi alpha-mannosidase II"/>
    <property type="match status" value="1"/>
</dbReference>
<evidence type="ECO:0000313" key="7">
    <source>
        <dbReference type="EMBL" id="GAA3540185.1"/>
    </source>
</evidence>
<feature type="domain" description="Glycoside hydrolase family 5 C-terminal" evidence="6">
    <location>
        <begin position="428"/>
        <end position="508"/>
    </location>
</feature>
<dbReference type="EMBL" id="BAABBB010000015">
    <property type="protein sequence ID" value="GAA3540185.1"/>
    <property type="molecule type" value="Genomic_DNA"/>
</dbReference>
<keyword evidence="2 4" id="KW-0378">Hydrolase</keyword>
<dbReference type="InterPro" id="IPR013780">
    <property type="entry name" value="Glyco_hydro_b"/>
</dbReference>
<evidence type="ECO:0000259" key="5">
    <source>
        <dbReference type="Pfam" id="PF00150"/>
    </source>
</evidence>
<proteinExistence type="inferred from homology"/>
<reference evidence="8" key="1">
    <citation type="journal article" date="2019" name="Int. J. Syst. Evol. Microbiol.">
        <title>The Global Catalogue of Microorganisms (GCM) 10K type strain sequencing project: providing services to taxonomists for standard genome sequencing and annotation.</title>
        <authorList>
            <consortium name="The Broad Institute Genomics Platform"/>
            <consortium name="The Broad Institute Genome Sequencing Center for Infectious Disease"/>
            <person name="Wu L."/>
            <person name="Ma J."/>
        </authorList>
    </citation>
    <scope>NUCLEOTIDE SEQUENCE [LARGE SCALE GENOMIC DNA]</scope>
    <source>
        <strain evidence="8">JCM 17460</strain>
    </source>
</reference>
<evidence type="ECO:0008006" key="9">
    <source>
        <dbReference type="Google" id="ProtNLM"/>
    </source>
</evidence>
<organism evidence="7 8">
    <name type="scientific">Nocardioides daeguensis</name>
    <dbReference type="NCBI Taxonomy" id="908359"/>
    <lineage>
        <taxon>Bacteria</taxon>
        <taxon>Bacillati</taxon>
        <taxon>Actinomycetota</taxon>
        <taxon>Actinomycetes</taxon>
        <taxon>Propionibacteriales</taxon>
        <taxon>Nocardioidaceae</taxon>
        <taxon>Nocardioides</taxon>
    </lineage>
</organism>
<evidence type="ECO:0000313" key="8">
    <source>
        <dbReference type="Proteomes" id="UP001500301"/>
    </source>
</evidence>
<dbReference type="InterPro" id="IPR052066">
    <property type="entry name" value="Glycosphingolipid_Hydrolases"/>
</dbReference>
<evidence type="ECO:0000256" key="1">
    <source>
        <dbReference type="ARBA" id="ARBA00005641"/>
    </source>
</evidence>
<comment type="similarity">
    <text evidence="1 4">Belongs to the glycosyl hydrolase 5 (cellulase A) family.</text>
</comment>